<accession>A0A384D7S4</accession>
<evidence type="ECO:0000256" key="1">
    <source>
        <dbReference type="SAM" id="MobiDB-lite"/>
    </source>
</evidence>
<feature type="domain" description="Maestro/Maestro-like HEAT-repeats" evidence="2">
    <location>
        <begin position="104"/>
        <end position="293"/>
    </location>
</feature>
<dbReference type="GeneID" id="103675769"/>
<dbReference type="InterPro" id="IPR011989">
    <property type="entry name" value="ARM-like"/>
</dbReference>
<dbReference type="InterPro" id="IPR045206">
    <property type="entry name" value="Maestro_heat-like_prot"/>
</dbReference>
<dbReference type="Pfam" id="PF23227">
    <property type="entry name" value="HEAT_MROH2B_C"/>
    <property type="match status" value="1"/>
</dbReference>
<gene>
    <name evidence="4" type="primary">LOC103675769</name>
</gene>
<evidence type="ECO:0000313" key="4">
    <source>
        <dbReference type="RefSeq" id="XP_008703127.2"/>
    </source>
</evidence>
<dbReference type="SUPFAM" id="SSF48371">
    <property type="entry name" value="ARM repeat"/>
    <property type="match status" value="1"/>
</dbReference>
<dbReference type="RefSeq" id="XP_008703127.2">
    <property type="nucleotide sequence ID" value="XM_008704905.2"/>
</dbReference>
<dbReference type="KEGG" id="umr:103675769"/>
<proteinExistence type="predicted"/>
<dbReference type="AlphaFoldDB" id="A0A384D7S4"/>
<dbReference type="OrthoDB" id="1884734at2759"/>
<dbReference type="InterPro" id="IPR016024">
    <property type="entry name" value="ARM-type_fold"/>
</dbReference>
<keyword evidence="3" id="KW-1185">Reference proteome</keyword>
<reference evidence="4" key="1">
    <citation type="submission" date="2025-08" db="UniProtKB">
        <authorList>
            <consortium name="RefSeq"/>
        </authorList>
    </citation>
    <scope>IDENTIFICATION</scope>
    <source>
        <tissue evidence="4">Whole blood</tissue>
    </source>
</reference>
<evidence type="ECO:0000259" key="2">
    <source>
        <dbReference type="Pfam" id="PF23227"/>
    </source>
</evidence>
<dbReference type="PANTHER" id="PTHR23120:SF42">
    <property type="entry name" value="MAESTRO HEAT-LIKE REPEAT FAMILY MEMBER 3"/>
    <property type="match status" value="1"/>
</dbReference>
<sequence>MAFQFKFPQKLEIVTFMVELIREEPLNSISSSIRLRAMNVITDFRKLRPLIEVEERTELLRTCYKSVLCLPPIEVLQKEASSSQEAHTTVDLFRETLQSLLRLMETLIVEMPSRIQHCLEERDQVKISATSALGYMLRQVDKFKPGLSTRREIYTFLVPLLLSIQDNNTEVVKACGGALTEWTNVIGWSSLTQTFRHTTLSDHIQVLEETCRYLVSTSKTQLVGDLLCQSFGFLKSPQSFLRAAAINFIGLTAKKLSMSQIHEDDVELLQNAIGSLRNDPVESIQSLVNTTLKKIDEYVNPGSVSTSRMSQLSNNIFKVTGMKTPKRKKRLFKSIKRERDDGDNQKKKIWKWLQRPLNSLRNRYNRRVKNIPLIIGNSDKSSMLSQVPTFESPPAEAGPTAK</sequence>
<name>A0A384D7S4_URSMA</name>
<dbReference type="GO" id="GO:0005737">
    <property type="term" value="C:cytoplasm"/>
    <property type="evidence" value="ECO:0007669"/>
    <property type="project" value="TreeGrafter"/>
</dbReference>
<dbReference type="Proteomes" id="UP000261680">
    <property type="component" value="Unplaced"/>
</dbReference>
<organism evidence="3 4">
    <name type="scientific">Ursus maritimus</name>
    <name type="common">Polar bear</name>
    <name type="synonym">Thalarctos maritimus</name>
    <dbReference type="NCBI Taxonomy" id="29073"/>
    <lineage>
        <taxon>Eukaryota</taxon>
        <taxon>Metazoa</taxon>
        <taxon>Chordata</taxon>
        <taxon>Craniata</taxon>
        <taxon>Vertebrata</taxon>
        <taxon>Euteleostomi</taxon>
        <taxon>Mammalia</taxon>
        <taxon>Eutheria</taxon>
        <taxon>Laurasiatheria</taxon>
        <taxon>Carnivora</taxon>
        <taxon>Caniformia</taxon>
        <taxon>Ursidae</taxon>
        <taxon>Ursus</taxon>
    </lineage>
</organism>
<protein>
    <submittedName>
        <fullName evidence="4">Maestro heat-like repeat-containing protein family member 7</fullName>
    </submittedName>
</protein>
<feature type="region of interest" description="Disordered" evidence="1">
    <location>
        <begin position="382"/>
        <end position="402"/>
    </location>
</feature>
<evidence type="ECO:0000313" key="3">
    <source>
        <dbReference type="Proteomes" id="UP000261680"/>
    </source>
</evidence>
<dbReference type="PANTHER" id="PTHR23120">
    <property type="entry name" value="MAESTRO-RELATED HEAT DOMAIN-CONTAINING"/>
    <property type="match status" value="1"/>
</dbReference>
<dbReference type="InterPro" id="IPR055406">
    <property type="entry name" value="HEAT_Maestro"/>
</dbReference>
<dbReference type="Gene3D" id="1.25.10.10">
    <property type="entry name" value="Leucine-rich Repeat Variant"/>
    <property type="match status" value="1"/>
</dbReference>